<dbReference type="Proteomes" id="UP000070444">
    <property type="component" value="Unassembled WGS sequence"/>
</dbReference>
<dbReference type="EMBL" id="KQ964459">
    <property type="protein sequence ID" value="KXN72149.1"/>
    <property type="molecule type" value="Genomic_DNA"/>
</dbReference>
<dbReference type="OrthoDB" id="5580488at2759"/>
<reference evidence="7 8" key="1">
    <citation type="journal article" date="2015" name="Genome Biol. Evol.">
        <title>Phylogenomic analyses indicate that early fungi evolved digesting cell walls of algal ancestors of land plants.</title>
        <authorList>
            <person name="Chang Y."/>
            <person name="Wang S."/>
            <person name="Sekimoto S."/>
            <person name="Aerts A.L."/>
            <person name="Choi C."/>
            <person name="Clum A."/>
            <person name="LaButti K.M."/>
            <person name="Lindquist E.A."/>
            <person name="Yee Ngan C."/>
            <person name="Ohm R.A."/>
            <person name="Salamov A.A."/>
            <person name="Grigoriev I.V."/>
            <person name="Spatafora J.W."/>
            <person name="Berbee M.L."/>
        </authorList>
    </citation>
    <scope>NUCLEOTIDE SEQUENCE [LARGE SCALE GENOMIC DNA]</scope>
    <source>
        <strain evidence="7 8">NRRL 28638</strain>
    </source>
</reference>
<accession>A0A137PAX1</accession>
<dbReference type="InterPro" id="IPR036047">
    <property type="entry name" value="F-box-like_dom_sf"/>
</dbReference>
<dbReference type="SMART" id="SM00320">
    <property type="entry name" value="WD40"/>
    <property type="match status" value="5"/>
</dbReference>
<name>A0A137PAX1_CONC2</name>
<organism evidence="7 8">
    <name type="scientific">Conidiobolus coronatus (strain ATCC 28846 / CBS 209.66 / NRRL 28638)</name>
    <name type="common">Delacroixia coronata</name>
    <dbReference type="NCBI Taxonomy" id="796925"/>
    <lineage>
        <taxon>Eukaryota</taxon>
        <taxon>Fungi</taxon>
        <taxon>Fungi incertae sedis</taxon>
        <taxon>Zoopagomycota</taxon>
        <taxon>Entomophthoromycotina</taxon>
        <taxon>Entomophthoromycetes</taxon>
        <taxon>Entomophthorales</taxon>
        <taxon>Ancylistaceae</taxon>
        <taxon>Conidiobolus</taxon>
    </lineage>
</organism>
<dbReference type="PROSITE" id="PS00678">
    <property type="entry name" value="WD_REPEATS_1"/>
    <property type="match status" value="3"/>
</dbReference>
<evidence type="ECO:0000256" key="1">
    <source>
        <dbReference type="ARBA" id="ARBA00022574"/>
    </source>
</evidence>
<dbReference type="SUPFAM" id="SSF81383">
    <property type="entry name" value="F-box domain"/>
    <property type="match status" value="1"/>
</dbReference>
<dbReference type="PANTHER" id="PTHR19872:SF9">
    <property type="entry name" value="UBIQUITIN-BINDING SDF UBIQUITIN LIGASE COMPLEX SUBUNIT"/>
    <property type="match status" value="1"/>
</dbReference>
<feature type="repeat" description="WD" evidence="4">
    <location>
        <begin position="398"/>
        <end position="420"/>
    </location>
</feature>
<dbReference type="InterPro" id="IPR020472">
    <property type="entry name" value="WD40_PAC1"/>
</dbReference>
<dbReference type="CDD" id="cd00200">
    <property type="entry name" value="WD40"/>
    <property type="match status" value="1"/>
</dbReference>
<evidence type="ECO:0000259" key="6">
    <source>
        <dbReference type="PROSITE" id="PS50181"/>
    </source>
</evidence>
<feature type="repeat" description="WD" evidence="4">
    <location>
        <begin position="272"/>
        <end position="311"/>
    </location>
</feature>
<dbReference type="PROSITE" id="PS50082">
    <property type="entry name" value="WD_REPEATS_2"/>
    <property type="match status" value="4"/>
</dbReference>
<proteinExistence type="predicted"/>
<dbReference type="PROSITE" id="PS50294">
    <property type="entry name" value="WD_REPEATS_REGION"/>
    <property type="match status" value="2"/>
</dbReference>
<dbReference type="STRING" id="796925.A0A137PAX1"/>
<evidence type="ECO:0000313" key="8">
    <source>
        <dbReference type="Proteomes" id="UP000070444"/>
    </source>
</evidence>
<feature type="repeat" description="WD" evidence="4">
    <location>
        <begin position="461"/>
        <end position="491"/>
    </location>
</feature>
<gene>
    <name evidence="7" type="ORF">CONCODRAFT_47978</name>
</gene>
<dbReference type="Pfam" id="PF12937">
    <property type="entry name" value="F-box-like"/>
    <property type="match status" value="1"/>
</dbReference>
<dbReference type="Gene3D" id="1.20.1280.50">
    <property type="match status" value="1"/>
</dbReference>
<dbReference type="InterPro" id="IPR001680">
    <property type="entry name" value="WD40_rpt"/>
</dbReference>
<evidence type="ECO:0000256" key="5">
    <source>
        <dbReference type="SAM" id="MobiDB-lite"/>
    </source>
</evidence>
<dbReference type="SUPFAM" id="SSF50978">
    <property type="entry name" value="WD40 repeat-like"/>
    <property type="match status" value="1"/>
</dbReference>
<dbReference type="OMA" id="CCTSQLS"/>
<evidence type="ECO:0000256" key="3">
    <source>
        <dbReference type="ARBA" id="ARBA00022786"/>
    </source>
</evidence>
<feature type="compositionally biased region" description="Polar residues" evidence="5">
    <location>
        <begin position="181"/>
        <end position="194"/>
    </location>
</feature>
<keyword evidence="3" id="KW-0833">Ubl conjugation pathway</keyword>
<dbReference type="PROSITE" id="PS50181">
    <property type="entry name" value="FBOX"/>
    <property type="match status" value="1"/>
</dbReference>
<dbReference type="PANTHER" id="PTHR19872">
    <property type="entry name" value="UBIQUITIN LIGASE SPECIFICITY FACTOR/HREP PROTEIN"/>
    <property type="match status" value="1"/>
</dbReference>
<dbReference type="InterPro" id="IPR001810">
    <property type="entry name" value="F-box_dom"/>
</dbReference>
<protein>
    <submittedName>
        <fullName evidence="7">WD40 repeat-like protein</fullName>
    </submittedName>
</protein>
<keyword evidence="2" id="KW-0677">Repeat</keyword>
<feature type="region of interest" description="Disordered" evidence="5">
    <location>
        <begin position="173"/>
        <end position="238"/>
    </location>
</feature>
<dbReference type="PRINTS" id="PR00320">
    <property type="entry name" value="GPROTEINBRPT"/>
</dbReference>
<evidence type="ECO:0000256" key="4">
    <source>
        <dbReference type="PROSITE-ProRule" id="PRU00221"/>
    </source>
</evidence>
<dbReference type="InterPro" id="IPR015943">
    <property type="entry name" value="WD40/YVTN_repeat-like_dom_sf"/>
</dbReference>
<evidence type="ECO:0000256" key="2">
    <source>
        <dbReference type="ARBA" id="ARBA00022737"/>
    </source>
</evidence>
<dbReference type="InterPro" id="IPR051075">
    <property type="entry name" value="SCF_subunit_WD-repeat"/>
</dbReference>
<dbReference type="Gene3D" id="2.130.10.10">
    <property type="entry name" value="YVTN repeat-like/Quinoprotein amine dehydrogenase"/>
    <property type="match status" value="2"/>
</dbReference>
<sequence>MTSTNMNCPVSLSCIISSYPHASIKTPELASRISQEYHTLPSAQHNLFQQTLNLFNQFDPTLRSFFIVQLLSQFNNKELSFVSECIKPLLKFDIIGQLPLHITKTIFTYLDHKSLCQTSVVCKLWKRISEQNCLWKTLCEQHINKKCTKCGWGLPVLLDVYLKRKRSEWLHQQQVAQHQQGRNTNQLTQTPLTCSSPDTESSSSNWSPRKRIAFQPTSPQPLSPHNRTNSAPLINSTPVTAKEPEGFWKSIFRERMMIELNWRRGHFQQFTLKAHTDSVKHLQACGPRLMTASSDSTVRLWDLNTNKPLHIVQGDGMEQVTNLQFDDCRLVTSVKLWDLVTKTCIQEYSGHVGEVTCFQAVVPPNMLDNLRSNILIRKSQPEKPYNANNPFEMANCTLVTGSSDNTIKVWSLVSGHCIRTIFGHLDGVECLAVDTLRIVSGSRDWTVKVWDFDTGACMHTLVGPQDAINCISLADTRIIAGSEDSQVYLWDCQMPPNSTN</sequence>
<dbReference type="AlphaFoldDB" id="A0A137PAX1"/>
<keyword evidence="8" id="KW-1185">Reference proteome</keyword>
<feature type="compositionally biased region" description="Polar residues" evidence="5">
    <location>
        <begin position="223"/>
        <end position="238"/>
    </location>
</feature>
<dbReference type="SMART" id="SM00256">
    <property type="entry name" value="FBOX"/>
    <property type="match status" value="1"/>
</dbReference>
<evidence type="ECO:0000313" key="7">
    <source>
        <dbReference type="EMBL" id="KXN72149.1"/>
    </source>
</evidence>
<dbReference type="InterPro" id="IPR036322">
    <property type="entry name" value="WD40_repeat_dom_sf"/>
</dbReference>
<feature type="compositionally biased region" description="Low complexity" evidence="5">
    <location>
        <begin position="195"/>
        <end position="207"/>
    </location>
</feature>
<dbReference type="Pfam" id="PF00400">
    <property type="entry name" value="WD40"/>
    <property type="match status" value="4"/>
</dbReference>
<dbReference type="InterPro" id="IPR019775">
    <property type="entry name" value="WD40_repeat_CS"/>
</dbReference>
<feature type="domain" description="F-box" evidence="6">
    <location>
        <begin position="92"/>
        <end position="138"/>
    </location>
</feature>
<keyword evidence="1 4" id="KW-0853">WD repeat</keyword>
<feature type="repeat" description="WD" evidence="4">
    <location>
        <begin position="421"/>
        <end position="460"/>
    </location>
</feature>